<name>A0A022Q7V7_ERYGU</name>
<dbReference type="SUPFAM" id="SSF81383">
    <property type="entry name" value="F-box domain"/>
    <property type="match status" value="1"/>
</dbReference>
<dbReference type="InterPro" id="IPR001810">
    <property type="entry name" value="F-box_dom"/>
</dbReference>
<dbReference type="PROSITE" id="PS50181">
    <property type="entry name" value="FBOX"/>
    <property type="match status" value="1"/>
</dbReference>
<keyword evidence="3" id="KW-1185">Reference proteome</keyword>
<evidence type="ECO:0000313" key="3">
    <source>
        <dbReference type="Proteomes" id="UP000030748"/>
    </source>
</evidence>
<dbReference type="SMART" id="SM00256">
    <property type="entry name" value="FBOX"/>
    <property type="match status" value="1"/>
</dbReference>
<evidence type="ECO:0000259" key="1">
    <source>
        <dbReference type="PROSITE" id="PS50181"/>
    </source>
</evidence>
<protein>
    <recommendedName>
        <fullName evidence="1">F-box domain-containing protein</fullName>
    </recommendedName>
</protein>
<gene>
    <name evidence="2" type="ORF">MIMGU_mgv1a009193mg</name>
</gene>
<accession>A0A022Q7V7</accession>
<dbReference type="PANTHER" id="PTHR31672:SF11">
    <property type="entry name" value="F-BOX PROTEIN CPR1-LIKE ISOFORM X2"/>
    <property type="match status" value="1"/>
</dbReference>
<dbReference type="Proteomes" id="UP000030748">
    <property type="component" value="Unassembled WGS sequence"/>
</dbReference>
<proteinExistence type="predicted"/>
<dbReference type="PANTHER" id="PTHR31672">
    <property type="entry name" value="BNACNNG10540D PROTEIN"/>
    <property type="match status" value="1"/>
</dbReference>
<dbReference type="InterPro" id="IPR036047">
    <property type="entry name" value="F-box-like_dom_sf"/>
</dbReference>
<dbReference type="CDD" id="cd09917">
    <property type="entry name" value="F-box_SF"/>
    <property type="match status" value="1"/>
</dbReference>
<feature type="domain" description="F-box" evidence="1">
    <location>
        <begin position="29"/>
        <end position="75"/>
    </location>
</feature>
<dbReference type="EMBL" id="KI632162">
    <property type="protein sequence ID" value="EYU23298.1"/>
    <property type="molecule type" value="Genomic_DNA"/>
</dbReference>
<organism evidence="2 3">
    <name type="scientific">Erythranthe guttata</name>
    <name type="common">Yellow monkey flower</name>
    <name type="synonym">Mimulus guttatus</name>
    <dbReference type="NCBI Taxonomy" id="4155"/>
    <lineage>
        <taxon>Eukaryota</taxon>
        <taxon>Viridiplantae</taxon>
        <taxon>Streptophyta</taxon>
        <taxon>Embryophyta</taxon>
        <taxon>Tracheophyta</taxon>
        <taxon>Spermatophyta</taxon>
        <taxon>Magnoliopsida</taxon>
        <taxon>eudicotyledons</taxon>
        <taxon>Gunneridae</taxon>
        <taxon>Pentapetalae</taxon>
        <taxon>asterids</taxon>
        <taxon>lamiids</taxon>
        <taxon>Lamiales</taxon>
        <taxon>Phrymaceae</taxon>
        <taxon>Erythranthe</taxon>
    </lineage>
</organism>
<sequence length="350" mass="40272">MVGSKSNCVYVNGSNRPYYHRRCKGKISSTNIESLPDELVFDILLHLQSEDIHRGARLVCKKWYNTVRTRNFRCARLRNSTVGLLIHSSGDERPIFLTLEKGRVEMSKLSYKIPGRVWTSCNGLILDYEVMRDAYAAASMEYKVAQTFSSRLRYPFVRGCAILTVGVDKFWRHVDTENLSPIGREILRGIPLTTEGYFHWTHREGTRVLTLNVETEIITETLVPNGYGKKTKYYLSTGRSLTLLIACSGFSWEVLKMKSETGEWTKLTKVDLKARKCEFEQFVRECCGPVVQPSSLVIKPVGWLDEEVLVLNAFPTLVCVLYKVRAQEIEFVELDFDDDDLNFQVHRIRM</sequence>
<dbReference type="Pfam" id="PF00646">
    <property type="entry name" value="F-box"/>
    <property type="match status" value="1"/>
</dbReference>
<reference evidence="2 3" key="1">
    <citation type="journal article" date="2013" name="Proc. Natl. Acad. Sci. U.S.A.">
        <title>Fine-scale variation in meiotic recombination in Mimulus inferred from population shotgun sequencing.</title>
        <authorList>
            <person name="Hellsten U."/>
            <person name="Wright K.M."/>
            <person name="Jenkins J."/>
            <person name="Shu S."/>
            <person name="Yuan Y."/>
            <person name="Wessler S.R."/>
            <person name="Schmutz J."/>
            <person name="Willis J.H."/>
            <person name="Rokhsar D.S."/>
        </authorList>
    </citation>
    <scope>NUCLEOTIDE SEQUENCE [LARGE SCALE GENOMIC DNA]</scope>
    <source>
        <strain evidence="3">cv. DUN x IM62</strain>
    </source>
</reference>
<dbReference type="InterPro" id="IPR050796">
    <property type="entry name" value="SCF_F-box_component"/>
</dbReference>
<dbReference type="AlphaFoldDB" id="A0A022Q7V7"/>
<dbReference type="Gene3D" id="1.20.1280.50">
    <property type="match status" value="1"/>
</dbReference>
<evidence type="ECO:0000313" key="2">
    <source>
        <dbReference type="EMBL" id="EYU23298.1"/>
    </source>
</evidence>